<evidence type="ECO:0000313" key="3">
    <source>
        <dbReference type="Proteomes" id="UP001149074"/>
    </source>
</evidence>
<dbReference type="Proteomes" id="UP001149074">
    <property type="component" value="Unassembled WGS sequence"/>
</dbReference>
<dbReference type="AlphaFoldDB" id="A0A9W9KM97"/>
<comment type="similarity">
    <text evidence="1">Belongs to the lysine N-acyltransferase MbtK family.</text>
</comment>
<dbReference type="PANTHER" id="PTHR31438:SF1">
    <property type="entry name" value="LYSINE N-ACYLTRANSFERASE C17G9.06C-RELATED"/>
    <property type="match status" value="1"/>
</dbReference>
<dbReference type="EMBL" id="JAPQKI010000002">
    <property type="protein sequence ID" value="KAJ5110657.1"/>
    <property type="molecule type" value="Genomic_DNA"/>
</dbReference>
<dbReference type="GeneID" id="81352665"/>
<evidence type="ECO:0000256" key="1">
    <source>
        <dbReference type="ARBA" id="ARBA00009893"/>
    </source>
</evidence>
<dbReference type="RefSeq" id="XP_056478727.1">
    <property type="nucleotide sequence ID" value="XM_056613686.1"/>
</dbReference>
<keyword evidence="3" id="KW-1185">Reference proteome</keyword>
<evidence type="ECO:0000313" key="2">
    <source>
        <dbReference type="EMBL" id="KAJ5110657.1"/>
    </source>
</evidence>
<reference evidence="2" key="1">
    <citation type="submission" date="2022-11" db="EMBL/GenBank/DDBJ databases">
        <authorList>
            <person name="Petersen C."/>
        </authorList>
    </citation>
    <scope>NUCLEOTIDE SEQUENCE</scope>
    <source>
        <strain evidence="2">IBT 30761</strain>
    </source>
</reference>
<dbReference type="PANTHER" id="PTHR31438">
    <property type="entry name" value="LYSINE N-ACYLTRANSFERASE C17G9.06C-RELATED"/>
    <property type="match status" value="1"/>
</dbReference>
<dbReference type="OrthoDB" id="448427at2759"/>
<reference evidence="2" key="2">
    <citation type="journal article" date="2023" name="IMA Fungus">
        <title>Comparative genomic study of the Penicillium genus elucidates a diverse pangenome and 15 lateral gene transfer events.</title>
        <authorList>
            <person name="Petersen C."/>
            <person name="Sorensen T."/>
            <person name="Nielsen M.R."/>
            <person name="Sondergaard T.E."/>
            <person name="Sorensen J.L."/>
            <person name="Fitzpatrick D.A."/>
            <person name="Frisvad J.C."/>
            <person name="Nielsen K.L."/>
        </authorList>
    </citation>
    <scope>NUCLEOTIDE SEQUENCE</scope>
    <source>
        <strain evidence="2">IBT 30761</strain>
    </source>
</reference>
<organism evidence="2 3">
    <name type="scientific">Penicillium argentinense</name>
    <dbReference type="NCBI Taxonomy" id="1131581"/>
    <lineage>
        <taxon>Eukaryota</taxon>
        <taxon>Fungi</taxon>
        <taxon>Dikarya</taxon>
        <taxon>Ascomycota</taxon>
        <taxon>Pezizomycotina</taxon>
        <taxon>Eurotiomycetes</taxon>
        <taxon>Eurotiomycetidae</taxon>
        <taxon>Eurotiales</taxon>
        <taxon>Aspergillaceae</taxon>
        <taxon>Penicillium</taxon>
    </lineage>
</organism>
<dbReference type="Pfam" id="PF13523">
    <property type="entry name" value="Acetyltransf_8"/>
    <property type="match status" value="1"/>
</dbReference>
<dbReference type="Gene3D" id="3.40.630.30">
    <property type="match status" value="1"/>
</dbReference>
<sequence length="471" mass="53427">MKYNRFFLPNGQRIDLPPEWRITLYTENADKKEGLGEVSERELQLSASCSRFQFTTPTLLGDVMHLSSMSLPARDDMKPESAITRQIAMILWVTFLWYFQEETPSPHIPVHDESELPEIARATGLWMLKVKDDGLLRGKDRMLKLERMGLLATTDPSVGSQENGQLLGDMFISQRAFWQLDPRIYLFTLGPARFPERDYSDPLASLDSFGVGFPFGAGPHTSGTFMPSYYPPAPTQYTFTGDFRHPVRPRAPRQGEVFYTRFIPSGGQHLTFRIPVVPVKGSSALSSSTDQQSNRIGPNLCLDSELLSDVRLFHRWVNQFPTHSSLLQKGPLEVQLENLKKGMSSQSSFPALACWNSTAVGYFEIFWTLEDSLGRSVSDVGDWDRGIRFFIGDNRFDDSKSLALFLSSVVHYCWLADQRTCAVFVEARADNERLLSCLQTIGFYKESEINVLHEHAVIMKVKRITWLAPSV</sequence>
<proteinExistence type="inferred from homology"/>
<gene>
    <name evidence="2" type="ORF">N7532_001192</name>
</gene>
<dbReference type="SUPFAM" id="SSF55729">
    <property type="entry name" value="Acyl-CoA N-acyltransferases (Nat)"/>
    <property type="match status" value="1"/>
</dbReference>
<protein>
    <submittedName>
        <fullName evidence="2">Uncharacterized protein</fullName>
    </submittedName>
</protein>
<dbReference type="InterPro" id="IPR016181">
    <property type="entry name" value="Acyl_CoA_acyltransferase"/>
</dbReference>
<name>A0A9W9KM97_9EURO</name>
<comment type="caution">
    <text evidence="2">The sequence shown here is derived from an EMBL/GenBank/DDBJ whole genome shotgun (WGS) entry which is preliminary data.</text>
</comment>
<accession>A0A9W9KM97</accession>
<dbReference type="GO" id="GO:0016410">
    <property type="term" value="F:N-acyltransferase activity"/>
    <property type="evidence" value="ECO:0007669"/>
    <property type="project" value="TreeGrafter"/>
</dbReference>